<feature type="region of interest" description="Disordered" evidence="4">
    <location>
        <begin position="224"/>
        <end position="247"/>
    </location>
</feature>
<evidence type="ECO:0000256" key="1">
    <source>
        <dbReference type="ARBA" id="ARBA00022741"/>
    </source>
</evidence>
<dbReference type="Gene3D" id="2.40.100.10">
    <property type="entry name" value="Cyclophilin-like"/>
    <property type="match status" value="1"/>
</dbReference>
<gene>
    <name evidence="6" type="primary">kipI</name>
    <name evidence="6" type="ORF">GCM10007416_22670</name>
</gene>
<sequence length="247" mass="27769">MSIRFQPVGDSGIRVGFGERIDPKINREIQSFVNELERTPIPGVVEWVPTYCAVTVYYHPHRIRYRELCQQLEAIEKKRVPVTEKDVRVVELPVVYGGEYGPDLEGVAGENGLSPQEVIRIHSDPSYRVYMMGFVPGFPYLGGMSEKIATPRLKDPRPRIPAGSVGIAGSQTGVYPLETPGGWRIIGRTPIRLYDPDRNPPVLLRAGDLVRFRPIPVDAYREMEMKGSEGVEPDEDVSDGMDHRPEQ</sequence>
<evidence type="ECO:0000313" key="7">
    <source>
        <dbReference type="Proteomes" id="UP000617979"/>
    </source>
</evidence>
<evidence type="ECO:0000313" key="6">
    <source>
        <dbReference type="EMBL" id="GGA48971.1"/>
    </source>
</evidence>
<dbReference type="NCBIfam" id="TIGR00370">
    <property type="entry name" value="5-oxoprolinase subunit PxpB"/>
    <property type="match status" value="1"/>
</dbReference>
<keyword evidence="7" id="KW-1185">Reference proteome</keyword>
<keyword evidence="2" id="KW-0378">Hydrolase</keyword>
<keyword evidence="3" id="KW-0067">ATP-binding</keyword>
<dbReference type="EMBL" id="BMEX01000007">
    <property type="protein sequence ID" value="GGA48971.1"/>
    <property type="molecule type" value="Genomic_DNA"/>
</dbReference>
<reference evidence="7" key="1">
    <citation type="journal article" date="2019" name="Int. J. Syst. Evol. Microbiol.">
        <title>The Global Catalogue of Microorganisms (GCM) 10K type strain sequencing project: providing services to taxonomists for standard genome sequencing and annotation.</title>
        <authorList>
            <consortium name="The Broad Institute Genomics Platform"/>
            <consortium name="The Broad Institute Genome Sequencing Center for Infectious Disease"/>
            <person name="Wu L."/>
            <person name="Ma J."/>
        </authorList>
    </citation>
    <scope>NUCLEOTIDE SEQUENCE [LARGE SCALE GENOMIC DNA]</scope>
    <source>
        <strain evidence="7">CGMCC 1.12404</strain>
    </source>
</reference>
<comment type="caution">
    <text evidence="6">The sequence shown here is derived from an EMBL/GenBank/DDBJ whole genome shotgun (WGS) entry which is preliminary data.</text>
</comment>
<dbReference type="InterPro" id="IPR003833">
    <property type="entry name" value="CT_C_D"/>
</dbReference>
<evidence type="ECO:0000256" key="4">
    <source>
        <dbReference type="SAM" id="MobiDB-lite"/>
    </source>
</evidence>
<name>A0ABQ1GSY1_9BACL</name>
<protein>
    <submittedName>
        <fullName evidence="6">Kinase A inhibitor</fullName>
    </submittedName>
</protein>
<dbReference type="PANTHER" id="PTHR34698:SF2">
    <property type="entry name" value="5-OXOPROLINASE SUBUNIT B"/>
    <property type="match status" value="1"/>
</dbReference>
<dbReference type="Gene3D" id="3.30.1360.40">
    <property type="match status" value="1"/>
</dbReference>
<evidence type="ECO:0000256" key="2">
    <source>
        <dbReference type="ARBA" id="ARBA00022801"/>
    </source>
</evidence>
<dbReference type="InterPro" id="IPR029000">
    <property type="entry name" value="Cyclophilin-like_dom_sf"/>
</dbReference>
<evidence type="ECO:0000259" key="5">
    <source>
        <dbReference type="SMART" id="SM00796"/>
    </source>
</evidence>
<dbReference type="SUPFAM" id="SSF50891">
    <property type="entry name" value="Cyclophilin-like"/>
    <property type="match status" value="1"/>
</dbReference>
<proteinExistence type="predicted"/>
<dbReference type="PANTHER" id="PTHR34698">
    <property type="entry name" value="5-OXOPROLINASE SUBUNIT B"/>
    <property type="match status" value="1"/>
</dbReference>
<dbReference type="RefSeq" id="WP_188432642.1">
    <property type="nucleotide sequence ID" value="NZ_BMEX01000007.1"/>
</dbReference>
<dbReference type="InterPro" id="IPR010016">
    <property type="entry name" value="PxpB"/>
</dbReference>
<accession>A0ABQ1GSY1</accession>
<dbReference type="Pfam" id="PF02682">
    <property type="entry name" value="CT_C_D"/>
    <property type="match status" value="1"/>
</dbReference>
<dbReference type="Proteomes" id="UP000617979">
    <property type="component" value="Unassembled WGS sequence"/>
</dbReference>
<dbReference type="SUPFAM" id="SSF160467">
    <property type="entry name" value="PH0987 N-terminal domain-like"/>
    <property type="match status" value="1"/>
</dbReference>
<dbReference type="SMART" id="SM00796">
    <property type="entry name" value="AHS1"/>
    <property type="match status" value="1"/>
</dbReference>
<keyword evidence="1" id="KW-0547">Nucleotide-binding</keyword>
<feature type="domain" description="Carboxyltransferase" evidence="5">
    <location>
        <begin position="3"/>
        <end position="204"/>
    </location>
</feature>
<evidence type="ECO:0000256" key="3">
    <source>
        <dbReference type="ARBA" id="ARBA00022840"/>
    </source>
</evidence>
<organism evidence="6 7">
    <name type="scientific">Kroppenstedtia guangzhouensis</name>
    <dbReference type="NCBI Taxonomy" id="1274356"/>
    <lineage>
        <taxon>Bacteria</taxon>
        <taxon>Bacillati</taxon>
        <taxon>Bacillota</taxon>
        <taxon>Bacilli</taxon>
        <taxon>Bacillales</taxon>
        <taxon>Thermoactinomycetaceae</taxon>
        <taxon>Kroppenstedtia</taxon>
    </lineage>
</organism>